<feature type="region of interest" description="Disordered" evidence="1">
    <location>
        <begin position="607"/>
        <end position="632"/>
    </location>
</feature>
<keyword evidence="3" id="KW-1185">Reference proteome</keyword>
<feature type="region of interest" description="Disordered" evidence="1">
    <location>
        <begin position="501"/>
        <end position="524"/>
    </location>
</feature>
<dbReference type="PANTHER" id="PTHR31115:SF2">
    <property type="entry name" value="OS05G0107300 PROTEIN"/>
    <property type="match status" value="1"/>
</dbReference>
<evidence type="ECO:0000313" key="3">
    <source>
        <dbReference type="Proteomes" id="UP000653305"/>
    </source>
</evidence>
<feature type="region of interest" description="Disordered" evidence="1">
    <location>
        <begin position="1117"/>
        <end position="1160"/>
    </location>
</feature>
<name>A0A830CN48_9LAMI</name>
<sequence>MDGNPRLALTSASPESSFARNYQNGQRGYSFSTLALSSIVGEGSDSRIVGPGKVNSRVTATSSGDLPALSQCLMLEPVVMGDTKYARSGEFKRALGFSVGSNLEENSFCGVRLKNSPPAAVDEIKLLRSSVADTHVKASGIAKKLDQHLNKLNKFCEAMPSKKQQQQQNELLTSEQTGFQMHRNPSDPGSQMFDDRPKSVVLNKRIRTSVAEARVERRNNGVLRQPLIMSKERDMLKDNNEDSDTTEEILRLAAGGEGWDKKMKRKRSVGAVFSRSVDNDGELKRNMHHKLTIESTTQACDLTHGFRSGASGGSNKLDPMPSPVGSGSTAHYLTVKNEQEKYVLSRDLSGGPFKERPLGKINVKLNNREGSHATGSIPVVKGKASRAPQNGPIAAADSAANVPHISGTLESWEQAPVNKTPSVGGANNRKRAIPTGSCSPSITQWGGQRPQKITRTRRTNLLPVLNHDEVHTQSEGFSPSDFCSPRISIVGINASLLSPSASTGNQNFKAKPENAPSPVRLSESEEYGAGEIRINDKSVVSRELEEKTANAGQVVAASAIPIKKNKIMAKEETGEGVRRQGRTGRVLPFSRPSISLTREKLDTVVPTKPFQNEISGSNKSGSKSGRPLKKLSDRKGFSRVGNVANGGSLDCSGDSDDLEELVTAANLACSSSFYACSSPFWKTFDALFAPVGSDEKLYLSEQLKLAEESCASLAQNCSNGSTLKLDDYHGKRMRTSDSLSCRRNGSTGNKNVLKDPLGRMDNVEQFQFSSLYGFSDSERKFDVVTPLYQRLLSAMIIEDETEESEGIGYVIPRSSVDDSFLIGSENKLRGRFNFCEPVSGVQTWKNGNAHKIFPCNGSTDITGIPSAQARVCNGELMQRDGGYVHSKVELLVGLSRCEYVPKSLQTNNIGISSSVYQYEQMCLEEKLVVELESVGLFLEAVPALDDNEDEFFNQELAQLEKGLHEQIGRKKTCLDKIYKAAQGENIARDPEQVAMDKLVEMAYKKLLATRGSFASKHGISKVSKQVALAFSKRTLARCHKFEDSGASCFSEPAFREIVYAAPPRFAETELLSFVNPAVVNDGSSVDAFETSTYQSDLSIRKNVSMSNREKKKEVLLNDVGGGADGAKGKRSERDRDRDINTKAGRLSMNGSKGDRKTKAKLKQKTAQLSMSGNAFVIVTMNNGGGNRKKDVRFMSAGNAPLVSPKETNKPMDLAKLPLNDIDGIDELGDDSEIGAPQDINSWLSFEVDELQDHDGIGLEIPNDDLSELNMF</sequence>
<dbReference type="OrthoDB" id="1915143at2759"/>
<feature type="region of interest" description="Disordered" evidence="1">
    <location>
        <begin position="305"/>
        <end position="329"/>
    </location>
</feature>
<evidence type="ECO:0000313" key="2">
    <source>
        <dbReference type="EMBL" id="GFP97273.1"/>
    </source>
</evidence>
<feature type="compositionally biased region" description="Polar residues" evidence="1">
    <location>
        <begin position="436"/>
        <end position="446"/>
    </location>
</feature>
<protein>
    <submittedName>
        <fullName evidence="2">Uncharacterized protein</fullName>
    </submittedName>
</protein>
<dbReference type="Proteomes" id="UP000653305">
    <property type="component" value="Unassembled WGS sequence"/>
</dbReference>
<dbReference type="AlphaFoldDB" id="A0A830CN48"/>
<dbReference type="EMBL" id="BMAC01000479">
    <property type="protein sequence ID" value="GFP97273.1"/>
    <property type="molecule type" value="Genomic_DNA"/>
</dbReference>
<evidence type="ECO:0000256" key="1">
    <source>
        <dbReference type="SAM" id="MobiDB-lite"/>
    </source>
</evidence>
<feature type="region of interest" description="Disordered" evidence="1">
    <location>
        <begin position="416"/>
        <end position="452"/>
    </location>
</feature>
<proteinExistence type="predicted"/>
<feature type="region of interest" description="Disordered" evidence="1">
    <location>
        <begin position="179"/>
        <end position="199"/>
    </location>
</feature>
<comment type="caution">
    <text evidence="2">The sequence shown here is derived from an EMBL/GenBank/DDBJ whole genome shotgun (WGS) entry which is preliminary data.</text>
</comment>
<reference evidence="2" key="1">
    <citation type="submission" date="2020-07" db="EMBL/GenBank/DDBJ databases">
        <title>Ethylene signaling mediates host invasion by parasitic plants.</title>
        <authorList>
            <person name="Yoshida S."/>
        </authorList>
    </citation>
    <scope>NUCLEOTIDE SEQUENCE</scope>
    <source>
        <strain evidence="2">Okayama</strain>
    </source>
</reference>
<feature type="compositionally biased region" description="Basic and acidic residues" evidence="1">
    <location>
        <begin position="1126"/>
        <end position="1140"/>
    </location>
</feature>
<gene>
    <name evidence="2" type="ORF">PHJA_001871400</name>
</gene>
<feature type="compositionally biased region" description="Low complexity" evidence="1">
    <location>
        <begin position="615"/>
        <end position="625"/>
    </location>
</feature>
<dbReference type="PANTHER" id="PTHR31115">
    <property type="entry name" value="OS05G0107300 PROTEIN"/>
    <property type="match status" value="1"/>
</dbReference>
<organism evidence="2 3">
    <name type="scientific">Phtheirospermum japonicum</name>
    <dbReference type="NCBI Taxonomy" id="374723"/>
    <lineage>
        <taxon>Eukaryota</taxon>
        <taxon>Viridiplantae</taxon>
        <taxon>Streptophyta</taxon>
        <taxon>Embryophyta</taxon>
        <taxon>Tracheophyta</taxon>
        <taxon>Spermatophyta</taxon>
        <taxon>Magnoliopsida</taxon>
        <taxon>eudicotyledons</taxon>
        <taxon>Gunneridae</taxon>
        <taxon>Pentapetalae</taxon>
        <taxon>asterids</taxon>
        <taxon>lamiids</taxon>
        <taxon>Lamiales</taxon>
        <taxon>Orobanchaceae</taxon>
        <taxon>Orobanchaceae incertae sedis</taxon>
        <taxon>Phtheirospermum</taxon>
    </lineage>
</organism>
<accession>A0A830CN48</accession>